<dbReference type="PANTHER" id="PTHR22916:SF3">
    <property type="entry name" value="UDP-GLCNAC:BETAGAL BETA-1,3-N-ACETYLGLUCOSAMINYLTRANSFERASE-LIKE PROTEIN 1"/>
    <property type="match status" value="1"/>
</dbReference>
<dbReference type="Proteomes" id="UP000192468">
    <property type="component" value="Unassembled WGS sequence"/>
</dbReference>
<sequence length="259" mass="30451">MENKLISIITVCYNSESHIEKCLKSVINQTYPCIEYIIVDGNSQDKTIEIVRKYEDKISRIISEDDNGIYDAMNKGITCASGEVIYFLNSDDYLIDNNVINDVMYEFNNHNVDVVYGDVRANGKVIKYRQKIKRFDLIKQTICHQVIFCKRNILLQQGGFDIRYKVCADYKFVIKTFINNSFEIKYINRTIVNYSTEGFSSKNNYEYIISLEKNNIITENIKNQSFKEKSFMLISSIIVKVREVIRKNFNLYDIKDRRN</sequence>
<reference evidence="2 3" key="1">
    <citation type="submission" date="2017-04" db="EMBL/GenBank/DDBJ databases">
        <authorList>
            <person name="Afonso C.L."/>
            <person name="Miller P.J."/>
            <person name="Scott M.A."/>
            <person name="Spackman E."/>
            <person name="Goraichik I."/>
            <person name="Dimitrov K.M."/>
            <person name="Suarez D.L."/>
            <person name="Swayne D.E."/>
        </authorList>
    </citation>
    <scope>NUCLEOTIDE SEQUENCE [LARGE SCALE GENOMIC DNA]</scope>
    <source>
        <strain evidence="2 3">DSM 12555</strain>
    </source>
</reference>
<protein>
    <submittedName>
        <fullName evidence="2">Glycosyl transferase family 2</fullName>
    </submittedName>
</protein>
<dbReference type="CDD" id="cd06433">
    <property type="entry name" value="GT_2_WfgS_like"/>
    <property type="match status" value="1"/>
</dbReference>
<dbReference type="InterPro" id="IPR029044">
    <property type="entry name" value="Nucleotide-diphossugar_trans"/>
</dbReference>
<dbReference type="InterPro" id="IPR001173">
    <property type="entry name" value="Glyco_trans_2-like"/>
</dbReference>
<evidence type="ECO:0000313" key="2">
    <source>
        <dbReference type="EMBL" id="SMC23235.1"/>
    </source>
</evidence>
<accession>A0A1W1XGW3</accession>
<dbReference type="PANTHER" id="PTHR22916">
    <property type="entry name" value="GLYCOSYLTRANSFERASE"/>
    <property type="match status" value="1"/>
</dbReference>
<keyword evidence="2" id="KW-0808">Transferase</keyword>
<dbReference type="GO" id="GO:0016758">
    <property type="term" value="F:hexosyltransferase activity"/>
    <property type="evidence" value="ECO:0007669"/>
    <property type="project" value="UniProtKB-ARBA"/>
</dbReference>
<evidence type="ECO:0000259" key="1">
    <source>
        <dbReference type="Pfam" id="PF00535"/>
    </source>
</evidence>
<organism evidence="2 3">
    <name type="scientific">Clostridium acidisoli DSM 12555</name>
    <dbReference type="NCBI Taxonomy" id="1121291"/>
    <lineage>
        <taxon>Bacteria</taxon>
        <taxon>Bacillati</taxon>
        <taxon>Bacillota</taxon>
        <taxon>Clostridia</taxon>
        <taxon>Eubacteriales</taxon>
        <taxon>Clostridiaceae</taxon>
        <taxon>Clostridium</taxon>
    </lineage>
</organism>
<dbReference type="STRING" id="1121291.SAMN02745134_01823"/>
<name>A0A1W1XGW3_9CLOT</name>
<dbReference type="AlphaFoldDB" id="A0A1W1XGW3"/>
<keyword evidence="3" id="KW-1185">Reference proteome</keyword>
<feature type="domain" description="Glycosyltransferase 2-like" evidence="1">
    <location>
        <begin position="7"/>
        <end position="148"/>
    </location>
</feature>
<dbReference type="Gene3D" id="3.90.550.10">
    <property type="entry name" value="Spore Coat Polysaccharide Biosynthesis Protein SpsA, Chain A"/>
    <property type="match status" value="1"/>
</dbReference>
<dbReference type="Pfam" id="PF00535">
    <property type="entry name" value="Glycos_transf_2"/>
    <property type="match status" value="1"/>
</dbReference>
<dbReference type="RefSeq" id="WP_084115340.1">
    <property type="nucleotide sequence ID" value="NZ_FWXH01000005.1"/>
</dbReference>
<dbReference type="EMBL" id="FWXH01000005">
    <property type="protein sequence ID" value="SMC23235.1"/>
    <property type="molecule type" value="Genomic_DNA"/>
</dbReference>
<proteinExistence type="predicted"/>
<gene>
    <name evidence="2" type="ORF">SAMN02745134_01823</name>
</gene>
<evidence type="ECO:0000313" key="3">
    <source>
        <dbReference type="Proteomes" id="UP000192468"/>
    </source>
</evidence>
<dbReference type="SUPFAM" id="SSF53448">
    <property type="entry name" value="Nucleotide-diphospho-sugar transferases"/>
    <property type="match status" value="1"/>
</dbReference>
<dbReference type="OrthoDB" id="396512at2"/>